<organism evidence="2 6">
    <name type="scientific">Didymodactylos carnosus</name>
    <dbReference type="NCBI Taxonomy" id="1234261"/>
    <lineage>
        <taxon>Eukaryota</taxon>
        <taxon>Metazoa</taxon>
        <taxon>Spiralia</taxon>
        <taxon>Gnathifera</taxon>
        <taxon>Rotifera</taxon>
        <taxon>Eurotatoria</taxon>
        <taxon>Bdelloidea</taxon>
        <taxon>Philodinida</taxon>
        <taxon>Philodinidae</taxon>
        <taxon>Didymodactylos</taxon>
    </lineage>
</organism>
<dbReference type="EMBL" id="CAJNOQ010014177">
    <property type="protein sequence ID" value="CAF1336458.1"/>
    <property type="molecule type" value="Genomic_DNA"/>
</dbReference>
<dbReference type="EMBL" id="CAJNOK010024146">
    <property type="protein sequence ID" value="CAF1372907.1"/>
    <property type="molecule type" value="Genomic_DNA"/>
</dbReference>
<sequence length="91" mass="10771">MDISFNPLPHLHRTSEKNANKKSEDKDEFDSSDDQQHAKFSNNNNDCLSVPDKNRSAWKEFHMINTYLTQLGTNEFYERLEDLKNLFLSYL</sequence>
<dbReference type="Proteomes" id="UP000677228">
    <property type="component" value="Unassembled WGS sequence"/>
</dbReference>
<dbReference type="Proteomes" id="UP000681722">
    <property type="component" value="Unassembled WGS sequence"/>
</dbReference>
<evidence type="ECO:0000256" key="1">
    <source>
        <dbReference type="SAM" id="MobiDB-lite"/>
    </source>
</evidence>
<dbReference type="AlphaFoldDB" id="A0A815G9G1"/>
<accession>A0A815G9G1</accession>
<evidence type="ECO:0000313" key="3">
    <source>
        <dbReference type="EMBL" id="CAF1372907.1"/>
    </source>
</evidence>
<evidence type="ECO:0000313" key="4">
    <source>
        <dbReference type="EMBL" id="CAF4181869.1"/>
    </source>
</evidence>
<dbReference type="EMBL" id="CAJOBA010045818">
    <property type="protein sequence ID" value="CAF4181869.1"/>
    <property type="molecule type" value="Genomic_DNA"/>
</dbReference>
<evidence type="ECO:0000313" key="5">
    <source>
        <dbReference type="EMBL" id="CAF4194008.1"/>
    </source>
</evidence>
<dbReference type="EMBL" id="CAJOBC010056233">
    <property type="protein sequence ID" value="CAF4194008.1"/>
    <property type="molecule type" value="Genomic_DNA"/>
</dbReference>
<feature type="region of interest" description="Disordered" evidence="1">
    <location>
        <begin position="1"/>
        <end position="50"/>
    </location>
</feature>
<feature type="compositionally biased region" description="Basic and acidic residues" evidence="1">
    <location>
        <begin position="13"/>
        <end position="25"/>
    </location>
</feature>
<evidence type="ECO:0000313" key="6">
    <source>
        <dbReference type="Proteomes" id="UP000663829"/>
    </source>
</evidence>
<proteinExistence type="predicted"/>
<dbReference type="Proteomes" id="UP000663829">
    <property type="component" value="Unassembled WGS sequence"/>
</dbReference>
<comment type="caution">
    <text evidence="2">The sequence shown here is derived from an EMBL/GenBank/DDBJ whole genome shotgun (WGS) entry which is preliminary data.</text>
</comment>
<dbReference type="Proteomes" id="UP000682733">
    <property type="component" value="Unassembled WGS sequence"/>
</dbReference>
<protein>
    <submittedName>
        <fullName evidence="2">Uncharacterized protein</fullName>
    </submittedName>
</protein>
<keyword evidence="6" id="KW-1185">Reference proteome</keyword>
<gene>
    <name evidence="2" type="ORF">GPM918_LOCUS30212</name>
    <name evidence="3" type="ORF">OVA965_LOCUS31754</name>
    <name evidence="5" type="ORF">SRO942_LOCUS30819</name>
    <name evidence="4" type="ORF">TMI583_LOCUS32593</name>
</gene>
<reference evidence="2" key="1">
    <citation type="submission" date="2021-02" db="EMBL/GenBank/DDBJ databases">
        <authorList>
            <person name="Nowell W R."/>
        </authorList>
    </citation>
    <scope>NUCLEOTIDE SEQUENCE</scope>
</reference>
<evidence type="ECO:0000313" key="2">
    <source>
        <dbReference type="EMBL" id="CAF1336458.1"/>
    </source>
</evidence>
<name>A0A815G9G1_9BILA</name>
<feature type="compositionally biased region" description="Polar residues" evidence="1">
    <location>
        <begin position="38"/>
        <end position="47"/>
    </location>
</feature>